<proteinExistence type="predicted"/>
<keyword evidence="1" id="KW-0175">Coiled coil</keyword>
<dbReference type="AlphaFoldDB" id="A0A8C9TNQ7"/>
<dbReference type="Proteomes" id="UP000694397">
    <property type="component" value="Chromosome 6"/>
</dbReference>
<evidence type="ECO:0000313" key="2">
    <source>
        <dbReference type="Ensembl" id="ENSSFOP00015055634.1"/>
    </source>
</evidence>
<name>A0A8C9TNQ7_SCLFO</name>
<reference evidence="2 3" key="1">
    <citation type="submission" date="2019-04" db="EMBL/GenBank/DDBJ databases">
        <authorList>
            <consortium name="Wellcome Sanger Institute Data Sharing"/>
        </authorList>
    </citation>
    <scope>NUCLEOTIDE SEQUENCE [LARGE SCALE GENOMIC DNA]</scope>
</reference>
<feature type="coiled-coil region" evidence="1">
    <location>
        <begin position="1"/>
        <end position="155"/>
    </location>
</feature>
<dbReference type="GeneTree" id="ENSGT00940000153592"/>
<dbReference type="OrthoDB" id="21607at2759"/>
<reference evidence="2" key="3">
    <citation type="submission" date="2025-09" db="UniProtKB">
        <authorList>
            <consortium name="Ensembl"/>
        </authorList>
    </citation>
    <scope>IDENTIFICATION</scope>
</reference>
<reference evidence="2" key="2">
    <citation type="submission" date="2025-08" db="UniProtKB">
        <authorList>
            <consortium name="Ensembl"/>
        </authorList>
    </citation>
    <scope>IDENTIFICATION</scope>
</reference>
<protein>
    <submittedName>
        <fullName evidence="2">Uncharacterized protein</fullName>
    </submittedName>
</protein>
<sequence length="156" mass="18554">MTHLQERFDELKEDFAAHREEAQREAALHAANLEEKQVRLEHLKEVVFELEDEVEQHRAVKLHDNLNIAALEDFVRKLQDEKRDMDREIKALQRKYKDESAEWDRLRADLHAAVVVAGDIACSAKDEVEALRRRLLQARRENDELSRELEEQRNHR</sequence>
<dbReference type="Ensembl" id="ENSSFOT00015063804.1">
    <property type="protein sequence ID" value="ENSSFOP00015055634.1"/>
    <property type="gene ID" value="ENSSFOG00015030522.1"/>
</dbReference>
<accession>A0A8C9TNQ7</accession>
<keyword evidence="3" id="KW-1185">Reference proteome</keyword>
<evidence type="ECO:0000313" key="3">
    <source>
        <dbReference type="Proteomes" id="UP000694397"/>
    </source>
</evidence>
<organism evidence="2 3">
    <name type="scientific">Scleropages formosus</name>
    <name type="common">Asian bonytongue</name>
    <name type="synonym">Osteoglossum formosum</name>
    <dbReference type="NCBI Taxonomy" id="113540"/>
    <lineage>
        <taxon>Eukaryota</taxon>
        <taxon>Metazoa</taxon>
        <taxon>Chordata</taxon>
        <taxon>Craniata</taxon>
        <taxon>Vertebrata</taxon>
        <taxon>Euteleostomi</taxon>
        <taxon>Actinopterygii</taxon>
        <taxon>Neopterygii</taxon>
        <taxon>Teleostei</taxon>
        <taxon>Osteoglossocephala</taxon>
        <taxon>Osteoglossomorpha</taxon>
        <taxon>Osteoglossiformes</taxon>
        <taxon>Osteoglossidae</taxon>
        <taxon>Scleropages</taxon>
    </lineage>
</organism>
<evidence type="ECO:0000256" key="1">
    <source>
        <dbReference type="SAM" id="Coils"/>
    </source>
</evidence>